<feature type="non-terminal residue" evidence="3">
    <location>
        <position position="1"/>
    </location>
</feature>
<dbReference type="InterPro" id="IPR006553">
    <property type="entry name" value="Leu-rich_rpt_Cys-con_subtyp"/>
</dbReference>
<gene>
    <name evidence="3" type="ORF">BSAL_87605</name>
</gene>
<dbReference type="SUPFAM" id="SSF52047">
    <property type="entry name" value="RNI-like"/>
    <property type="match status" value="1"/>
</dbReference>
<organism evidence="3 4">
    <name type="scientific">Bodo saltans</name>
    <name type="common">Flagellated protozoan</name>
    <dbReference type="NCBI Taxonomy" id="75058"/>
    <lineage>
        <taxon>Eukaryota</taxon>
        <taxon>Discoba</taxon>
        <taxon>Euglenozoa</taxon>
        <taxon>Kinetoplastea</taxon>
        <taxon>Metakinetoplastina</taxon>
        <taxon>Eubodonida</taxon>
        <taxon>Bodonidae</taxon>
        <taxon>Bodo</taxon>
    </lineage>
</organism>
<dbReference type="OrthoDB" id="10257471at2759"/>
<feature type="domain" description="F-box/LRR-repeat protein 15-like leucin rich repeat" evidence="2">
    <location>
        <begin position="38"/>
        <end position="128"/>
    </location>
</feature>
<dbReference type="InterPro" id="IPR050648">
    <property type="entry name" value="F-box_LRR-repeat"/>
</dbReference>
<keyword evidence="3" id="KW-0808">Transferase</keyword>
<dbReference type="PANTHER" id="PTHR13382:SF21">
    <property type="entry name" value="OS12G0601000 PROTEIN"/>
    <property type="match status" value="1"/>
</dbReference>
<evidence type="ECO:0000259" key="2">
    <source>
        <dbReference type="Pfam" id="PF25372"/>
    </source>
</evidence>
<dbReference type="AlphaFoldDB" id="A0A0S4J572"/>
<sequence>SVRSFRRFRGAFPSLQNGLQRSPKPQSSSSRAVLFLKYISLSNCRRVTDEGLAAVCGARVKLHVLDLSRCDSMTERGLMGLAALSSVHTLALSCYSQLTDAALACIVTLLTQLKTLHLLNCDLITNSSPVQHRCQDVLAGARPVALPSDR</sequence>
<evidence type="ECO:0000313" key="4">
    <source>
        <dbReference type="Proteomes" id="UP000051952"/>
    </source>
</evidence>
<dbReference type="Proteomes" id="UP000051952">
    <property type="component" value="Unassembled WGS sequence"/>
</dbReference>
<dbReference type="GO" id="GO:0005737">
    <property type="term" value="C:cytoplasm"/>
    <property type="evidence" value="ECO:0007669"/>
    <property type="project" value="TreeGrafter"/>
</dbReference>
<accession>A0A0S4J572</accession>
<protein>
    <submittedName>
        <fullName evidence="3">Receptor-type protein kinase, putative</fullName>
    </submittedName>
</protein>
<dbReference type="InterPro" id="IPR032675">
    <property type="entry name" value="LRR_dom_sf"/>
</dbReference>
<dbReference type="InterPro" id="IPR057207">
    <property type="entry name" value="FBXL15_LRR"/>
</dbReference>
<dbReference type="GO" id="GO:0016301">
    <property type="term" value="F:kinase activity"/>
    <property type="evidence" value="ECO:0007669"/>
    <property type="project" value="UniProtKB-KW"/>
</dbReference>
<keyword evidence="3" id="KW-0418">Kinase</keyword>
<dbReference type="SMART" id="SM00367">
    <property type="entry name" value="LRR_CC"/>
    <property type="match status" value="4"/>
</dbReference>
<dbReference type="PANTHER" id="PTHR13382">
    <property type="entry name" value="MITOCHONDRIAL ATP SYNTHASE COUPLING FACTOR B"/>
    <property type="match status" value="1"/>
</dbReference>
<proteinExistence type="predicted"/>
<reference evidence="4" key="1">
    <citation type="submission" date="2015-09" db="EMBL/GenBank/DDBJ databases">
        <authorList>
            <consortium name="Pathogen Informatics"/>
        </authorList>
    </citation>
    <scope>NUCLEOTIDE SEQUENCE [LARGE SCALE GENOMIC DNA]</scope>
    <source>
        <strain evidence="4">Lake Konstanz</strain>
    </source>
</reference>
<dbReference type="VEuPathDB" id="TriTrypDB:BSAL_87605"/>
<keyword evidence="4" id="KW-1185">Reference proteome</keyword>
<dbReference type="Gene3D" id="3.80.10.10">
    <property type="entry name" value="Ribonuclease Inhibitor"/>
    <property type="match status" value="1"/>
</dbReference>
<evidence type="ECO:0000256" key="1">
    <source>
        <dbReference type="ARBA" id="ARBA00022786"/>
    </source>
</evidence>
<keyword evidence="3" id="KW-0675">Receptor</keyword>
<keyword evidence="1" id="KW-0833">Ubl conjugation pathway</keyword>
<name>A0A0S4J572_BODSA</name>
<evidence type="ECO:0000313" key="3">
    <source>
        <dbReference type="EMBL" id="CUG83421.1"/>
    </source>
</evidence>
<dbReference type="EMBL" id="CYKH01001095">
    <property type="protein sequence ID" value="CUG83421.1"/>
    <property type="molecule type" value="Genomic_DNA"/>
</dbReference>
<dbReference type="Pfam" id="PF25372">
    <property type="entry name" value="DUF7885"/>
    <property type="match status" value="1"/>
</dbReference>